<proteinExistence type="predicted"/>
<protein>
    <submittedName>
        <fullName evidence="1">Uncharacterized protein</fullName>
    </submittedName>
</protein>
<sequence>MRLLDAYSLEIYEFHGNDIPPYVILSHTWGPDEVTFQDFQDAQNLTDETRGKQGFSKIELCCQLARQNGFGYAWVDTCCIDKKNHVELSEAINSMYMWYANAEICFALLEDVLIGGLFSDATFEEQLQSLSNSRWFTRGWTLQELISPPCVVFYDLSGEMIGTKSSLQKEISSITKIPEALLGDRPKRDLSVYSVAERMSTHIGIRSWAANRKTTRVEDEAYCLLGIFDVNMPLIYGEGQHAFLRLQEEILRKTEDYSILAWGDAVSCRLDSESGIMERGSCDVLARSSAMFKTGTGMMRPYMTNRRKLVDGESKNEQQTIQPMAMTSRGLFVCMQRIYYPYARARGGNEKACLALLGYELMGRVVGILLKEVNLQGEFVRLNPPGKYDAGFVTVSKADISDFSEKPYEAFYISRYLRVSDHPAQVAPWCNLSIDMTHLNFCFTPGNPIAIDTLQTSALASAQKLSAQTPEQFVMKRSTRPFFLRVSAFRYFIIPAMTEDYELFAIILRENGSIILRYESSPLQVDSHRFWLESLKETARAMGLDVDEDGGDGREELKLDSGGDLDESKDRSGNGAGNRQNQLELRLDLGKDI</sequence>
<evidence type="ECO:0000313" key="1">
    <source>
        <dbReference type="EMBL" id="KAJ8126621.1"/>
    </source>
</evidence>
<dbReference type="Proteomes" id="UP001153332">
    <property type="component" value="Unassembled WGS sequence"/>
</dbReference>
<dbReference type="EMBL" id="JAPUUL010001776">
    <property type="protein sequence ID" value="KAJ8126621.1"/>
    <property type="molecule type" value="Genomic_DNA"/>
</dbReference>
<name>A0ACC2JGI2_9PEZI</name>
<reference evidence="1" key="1">
    <citation type="submission" date="2022-12" db="EMBL/GenBank/DDBJ databases">
        <title>Genome Sequence of Lasiodiplodia mahajangana.</title>
        <authorList>
            <person name="Buettner E."/>
        </authorList>
    </citation>
    <scope>NUCLEOTIDE SEQUENCE</scope>
    <source>
        <strain evidence="1">VT137</strain>
    </source>
</reference>
<organism evidence="1 2">
    <name type="scientific">Lasiodiplodia mahajangana</name>
    <dbReference type="NCBI Taxonomy" id="1108764"/>
    <lineage>
        <taxon>Eukaryota</taxon>
        <taxon>Fungi</taxon>
        <taxon>Dikarya</taxon>
        <taxon>Ascomycota</taxon>
        <taxon>Pezizomycotina</taxon>
        <taxon>Dothideomycetes</taxon>
        <taxon>Dothideomycetes incertae sedis</taxon>
        <taxon>Botryosphaeriales</taxon>
        <taxon>Botryosphaeriaceae</taxon>
        <taxon>Lasiodiplodia</taxon>
    </lineage>
</organism>
<keyword evidence="2" id="KW-1185">Reference proteome</keyword>
<comment type="caution">
    <text evidence="1">The sequence shown here is derived from an EMBL/GenBank/DDBJ whole genome shotgun (WGS) entry which is preliminary data.</text>
</comment>
<accession>A0ACC2JGI2</accession>
<gene>
    <name evidence="1" type="ORF">O1611_g7017</name>
</gene>
<evidence type="ECO:0000313" key="2">
    <source>
        <dbReference type="Proteomes" id="UP001153332"/>
    </source>
</evidence>